<evidence type="ECO:0000313" key="20">
    <source>
        <dbReference type="EMBL" id="EFO92779.1"/>
    </source>
</evidence>
<comment type="subcellular location">
    <subcellularLocation>
        <location evidence="1">Cell projection</location>
        <location evidence="1">Cilium membrane</location>
        <topology evidence="1">Multi-pass membrane protein</topology>
    </subcellularLocation>
</comment>
<feature type="transmembrane region" description="Helical" evidence="19">
    <location>
        <begin position="45"/>
        <end position="64"/>
    </location>
</feature>
<dbReference type="PANTHER" id="PTHR22943">
    <property type="entry name" value="7-TRANSMEMBRANE DOMAIN RECEPTOR C.ELEGANS"/>
    <property type="match status" value="1"/>
</dbReference>
<proteinExistence type="inferred from homology"/>
<dbReference type="SUPFAM" id="SSF81321">
    <property type="entry name" value="Family A G protein-coupled receptor-like"/>
    <property type="match status" value="1"/>
</dbReference>
<accession>E3NCF1</accession>
<keyword evidence="12" id="KW-0966">Cell projection</keyword>
<feature type="transmembrane region" description="Helical" evidence="19">
    <location>
        <begin position="286"/>
        <end position="309"/>
    </location>
</feature>
<evidence type="ECO:0000256" key="13">
    <source>
        <dbReference type="ARBA" id="ARBA00054965"/>
    </source>
</evidence>
<dbReference type="PANTHER" id="PTHR22943:SF111">
    <property type="entry name" value="SEVEN TM RECEPTOR"/>
    <property type="match status" value="1"/>
</dbReference>
<evidence type="ECO:0000256" key="12">
    <source>
        <dbReference type="ARBA" id="ARBA00023273"/>
    </source>
</evidence>
<feature type="transmembrane region" description="Helical" evidence="19">
    <location>
        <begin position="135"/>
        <end position="157"/>
    </location>
</feature>
<evidence type="ECO:0000256" key="3">
    <source>
        <dbReference type="ARBA" id="ARBA00022500"/>
    </source>
</evidence>
<evidence type="ECO:0000256" key="14">
    <source>
        <dbReference type="ARBA" id="ARBA00061678"/>
    </source>
</evidence>
<dbReference type="GO" id="GO:0060170">
    <property type="term" value="C:ciliary membrane"/>
    <property type="evidence" value="ECO:0007669"/>
    <property type="project" value="UniProtKB-SubCell"/>
</dbReference>
<evidence type="ECO:0000256" key="4">
    <source>
        <dbReference type="ARBA" id="ARBA00022606"/>
    </source>
</evidence>
<evidence type="ECO:0000256" key="8">
    <source>
        <dbReference type="ARBA" id="ARBA00023069"/>
    </source>
</evidence>
<dbReference type="eggNOG" id="ENOG502TJCE">
    <property type="taxonomic scope" value="Eukaryota"/>
</dbReference>
<protein>
    <recommendedName>
        <fullName evidence="16">Serpentine receptor class r-10</fullName>
    </recommendedName>
    <alternativeName>
        <fullName evidence="17">Odorant response abnormal protein 10</fullName>
    </alternativeName>
    <alternativeName>
        <fullName evidence="18">Olfactory receptor 10</fullName>
    </alternativeName>
</protein>
<keyword evidence="6" id="KW-0552">Olfaction</keyword>
<keyword evidence="4" id="KW-0716">Sensory transduction</keyword>
<evidence type="ECO:0000256" key="2">
    <source>
        <dbReference type="ARBA" id="ARBA00022475"/>
    </source>
</evidence>
<evidence type="ECO:0000256" key="11">
    <source>
        <dbReference type="ARBA" id="ARBA00023180"/>
    </source>
</evidence>
<evidence type="ECO:0000256" key="19">
    <source>
        <dbReference type="SAM" id="Phobius"/>
    </source>
</evidence>
<dbReference type="EMBL" id="DS268596">
    <property type="protein sequence ID" value="EFO92779.1"/>
    <property type="molecule type" value="Genomic_DNA"/>
</dbReference>
<evidence type="ECO:0000256" key="9">
    <source>
        <dbReference type="ARBA" id="ARBA00023136"/>
    </source>
</evidence>
<evidence type="ECO:0000256" key="1">
    <source>
        <dbReference type="ARBA" id="ARBA00004272"/>
    </source>
</evidence>
<sequence length="346" mass="39593">MRSAVFETVKVCIQLISSILAILLNSFLIYIIITKSPKKMGNYRSLMCLFCGISILFAALDLIVRPNIYSRGSAFFMMTDLRGSYLSRDVAQLLIWALCGCCGSTIYGIAVHFVYRFFALERQGRLRYFKGAYQIIWFSIPIIGGLNWSFICCYFFPMSPQSSEYLEPIIKDNFNISVSQVSYSGAVFWPTGEIRLPDFNWRHGLGFLNCIVLMQISFFVIIIMGAKSRIKIKELLKQGESKYSRELQIQLYKALVVQTLIPVLFIFIPFGILFTCPLFMINCEFLSAPLTIIYAIYPALDPLPILFYIDIYRNATREIFCSKCKSNRVDVFTVGNESRNSTDNSI</sequence>
<evidence type="ECO:0000256" key="15">
    <source>
        <dbReference type="ARBA" id="ARBA00064300"/>
    </source>
</evidence>
<dbReference type="AlphaFoldDB" id="E3NCF1"/>
<feature type="transmembrane region" description="Helical" evidence="19">
    <location>
        <begin position="255"/>
        <end position="280"/>
    </location>
</feature>
<dbReference type="FunFam" id="1.20.1070.10:FF:000128">
    <property type="entry name" value="Seven TM Receptor"/>
    <property type="match status" value="1"/>
</dbReference>
<dbReference type="OrthoDB" id="5823194at2759"/>
<dbReference type="Pfam" id="PF10326">
    <property type="entry name" value="7TM_GPCR_Str"/>
    <property type="match status" value="1"/>
</dbReference>
<evidence type="ECO:0000256" key="16">
    <source>
        <dbReference type="ARBA" id="ARBA00067967"/>
    </source>
</evidence>
<name>E3NCF1_CAERE</name>
<keyword evidence="8" id="KW-0969">Cilium</keyword>
<evidence type="ECO:0000256" key="17">
    <source>
        <dbReference type="ARBA" id="ARBA00078653"/>
    </source>
</evidence>
<evidence type="ECO:0000256" key="5">
    <source>
        <dbReference type="ARBA" id="ARBA00022692"/>
    </source>
</evidence>
<dbReference type="InParanoid" id="E3NCF1"/>
<feature type="transmembrane region" description="Helical" evidence="19">
    <location>
        <begin position="12"/>
        <end position="33"/>
    </location>
</feature>
<dbReference type="GO" id="GO:0042048">
    <property type="term" value="P:olfactory behavior"/>
    <property type="evidence" value="ECO:0007669"/>
    <property type="project" value="TreeGrafter"/>
</dbReference>
<keyword evidence="11" id="KW-0325">Glycoprotein</keyword>
<dbReference type="GO" id="GO:0006935">
    <property type="term" value="P:chemotaxis"/>
    <property type="evidence" value="ECO:0007669"/>
    <property type="project" value="UniProtKB-KW"/>
</dbReference>
<gene>
    <name evidence="20" type="ORF">CRE_20014</name>
</gene>
<comment type="function">
    <text evidence="13">An odorant receptor which affects chemotaxis to the volatile odorant diacetyl. Specifies AWA neuronal cell fate via the odr-7 pathway.</text>
</comment>
<evidence type="ECO:0000256" key="7">
    <source>
        <dbReference type="ARBA" id="ARBA00022989"/>
    </source>
</evidence>
<reference evidence="20" key="1">
    <citation type="submission" date="2007-07" db="EMBL/GenBank/DDBJ databases">
        <title>PCAP assembly of the Caenorhabditis remanei genome.</title>
        <authorList>
            <consortium name="The Caenorhabditis remanei Sequencing Consortium"/>
            <person name="Wilson R.K."/>
        </authorList>
    </citation>
    <scope>NUCLEOTIDE SEQUENCE [LARGE SCALE GENOMIC DNA]</scope>
    <source>
        <strain evidence="20">PB4641</strain>
    </source>
</reference>
<keyword evidence="7 19" id="KW-1133">Transmembrane helix</keyword>
<evidence type="ECO:0000256" key="6">
    <source>
        <dbReference type="ARBA" id="ARBA00022725"/>
    </source>
</evidence>
<keyword evidence="10" id="KW-0675">Receptor</keyword>
<keyword evidence="21" id="KW-1185">Reference proteome</keyword>
<organism evidence="21">
    <name type="scientific">Caenorhabditis remanei</name>
    <name type="common">Caenorhabditis vulgaris</name>
    <dbReference type="NCBI Taxonomy" id="31234"/>
    <lineage>
        <taxon>Eukaryota</taxon>
        <taxon>Metazoa</taxon>
        <taxon>Ecdysozoa</taxon>
        <taxon>Nematoda</taxon>
        <taxon>Chromadorea</taxon>
        <taxon>Rhabditida</taxon>
        <taxon>Rhabditina</taxon>
        <taxon>Rhabditomorpha</taxon>
        <taxon>Rhabditoidea</taxon>
        <taxon>Rhabditidae</taxon>
        <taxon>Peloderinae</taxon>
        <taxon>Caenorhabditis</taxon>
    </lineage>
</organism>
<dbReference type="HOGENOM" id="CLU_036335_2_3_1"/>
<keyword evidence="3" id="KW-0145">Chemotaxis</keyword>
<dbReference type="Proteomes" id="UP000008281">
    <property type="component" value="Unassembled WGS sequence"/>
</dbReference>
<evidence type="ECO:0000256" key="10">
    <source>
        <dbReference type="ARBA" id="ARBA00023170"/>
    </source>
</evidence>
<keyword evidence="9 19" id="KW-0472">Membrane</keyword>
<evidence type="ECO:0000256" key="18">
    <source>
        <dbReference type="ARBA" id="ARBA00082489"/>
    </source>
</evidence>
<dbReference type="OMA" id="FFLINCE"/>
<feature type="transmembrane region" description="Helical" evidence="19">
    <location>
        <begin position="93"/>
        <end position="115"/>
    </location>
</feature>
<comment type="similarity">
    <text evidence="14">Belongs to the nematode receptor-like protein str family.</text>
</comment>
<keyword evidence="5 19" id="KW-0812">Transmembrane</keyword>
<comment type="subunit">
    <text evidence="15">Interacts with odr-4.</text>
</comment>
<keyword evidence="2" id="KW-1003">Cell membrane</keyword>
<dbReference type="InterPro" id="IPR019428">
    <property type="entry name" value="7TM_GPCR_serpentine_rcpt_Str"/>
</dbReference>
<feature type="transmembrane region" description="Helical" evidence="19">
    <location>
        <begin position="205"/>
        <end position="226"/>
    </location>
</feature>
<evidence type="ECO:0000313" key="21">
    <source>
        <dbReference type="Proteomes" id="UP000008281"/>
    </source>
</evidence>
<dbReference type="GO" id="GO:0038022">
    <property type="term" value="F:G protein-coupled olfactory receptor activity"/>
    <property type="evidence" value="ECO:0007669"/>
    <property type="project" value="TreeGrafter"/>
</dbReference>